<sequence>MIEVVNVRKRYRRRYVLDGLSFAAEKGRITCLAGLNGAGKSTALKVIMGLAPYQEGAVRLDGKPIDRSSRERISFVPDRIAMPSSMKLADALQFMADFYASWNGARARELMRFFDLKEGDKVGSLSKGMAAKFNLVLGLAPDTDYVVMDEPFSGIDVFGREAVASVFSSEWVEGRGVLITTHEIAEIEHLIDHVVLLKDGRAVRSFDTERVRDEEGKSVVDVMREVLLA</sequence>
<dbReference type="InterPro" id="IPR003593">
    <property type="entry name" value="AAA+_ATPase"/>
</dbReference>
<evidence type="ECO:0000313" key="6">
    <source>
        <dbReference type="Proteomes" id="UP000553776"/>
    </source>
</evidence>
<proteinExistence type="predicted"/>
<dbReference type="InterPro" id="IPR027417">
    <property type="entry name" value="P-loop_NTPase"/>
</dbReference>
<dbReference type="PANTHER" id="PTHR42939">
    <property type="entry name" value="ABC TRANSPORTER ATP-BINDING PROTEIN ALBC-RELATED"/>
    <property type="match status" value="1"/>
</dbReference>
<keyword evidence="2" id="KW-0547">Nucleotide-binding</keyword>
<evidence type="ECO:0000256" key="2">
    <source>
        <dbReference type="ARBA" id="ARBA00022741"/>
    </source>
</evidence>
<dbReference type="PANTHER" id="PTHR42939:SF1">
    <property type="entry name" value="ABC TRANSPORTER ATP-BINDING PROTEIN ALBC-RELATED"/>
    <property type="match status" value="1"/>
</dbReference>
<evidence type="ECO:0000259" key="4">
    <source>
        <dbReference type="PROSITE" id="PS50893"/>
    </source>
</evidence>
<comment type="caution">
    <text evidence="5">The sequence shown here is derived from an EMBL/GenBank/DDBJ whole genome shotgun (WGS) entry which is preliminary data.</text>
</comment>
<dbReference type="InterPro" id="IPR051782">
    <property type="entry name" value="ABC_Transporter_VariousFunc"/>
</dbReference>
<dbReference type="RefSeq" id="WP_185139240.1">
    <property type="nucleotide sequence ID" value="NZ_JACJVR010000120.1"/>
</dbReference>
<dbReference type="Pfam" id="PF00005">
    <property type="entry name" value="ABC_tran"/>
    <property type="match status" value="1"/>
</dbReference>
<dbReference type="SMART" id="SM00382">
    <property type="entry name" value="AAA"/>
    <property type="match status" value="1"/>
</dbReference>
<dbReference type="AlphaFoldDB" id="A0A841U6K6"/>
<keyword evidence="3 5" id="KW-0067">ATP-binding</keyword>
<evidence type="ECO:0000256" key="3">
    <source>
        <dbReference type="ARBA" id="ARBA00022840"/>
    </source>
</evidence>
<dbReference type="InterPro" id="IPR003439">
    <property type="entry name" value="ABC_transporter-like_ATP-bd"/>
</dbReference>
<feature type="domain" description="ABC transporter" evidence="4">
    <location>
        <begin position="2"/>
        <end position="224"/>
    </location>
</feature>
<gene>
    <name evidence="5" type="ORF">H7B90_28190</name>
</gene>
<dbReference type="GO" id="GO:0016887">
    <property type="term" value="F:ATP hydrolysis activity"/>
    <property type="evidence" value="ECO:0007669"/>
    <property type="project" value="InterPro"/>
</dbReference>
<dbReference type="EMBL" id="JACJVR010000120">
    <property type="protein sequence ID" value="MBB6695282.1"/>
    <property type="molecule type" value="Genomic_DNA"/>
</dbReference>
<dbReference type="PROSITE" id="PS00211">
    <property type="entry name" value="ABC_TRANSPORTER_1"/>
    <property type="match status" value="1"/>
</dbReference>
<dbReference type="Gene3D" id="3.40.50.300">
    <property type="entry name" value="P-loop containing nucleotide triphosphate hydrolases"/>
    <property type="match status" value="1"/>
</dbReference>
<dbReference type="PROSITE" id="PS50893">
    <property type="entry name" value="ABC_TRANSPORTER_2"/>
    <property type="match status" value="1"/>
</dbReference>
<name>A0A841U6K6_9BACL</name>
<dbReference type="GO" id="GO:0005524">
    <property type="term" value="F:ATP binding"/>
    <property type="evidence" value="ECO:0007669"/>
    <property type="project" value="UniProtKB-KW"/>
</dbReference>
<evidence type="ECO:0000256" key="1">
    <source>
        <dbReference type="ARBA" id="ARBA00022448"/>
    </source>
</evidence>
<keyword evidence="1" id="KW-0813">Transport</keyword>
<dbReference type="InterPro" id="IPR017871">
    <property type="entry name" value="ABC_transporter-like_CS"/>
</dbReference>
<evidence type="ECO:0000313" key="5">
    <source>
        <dbReference type="EMBL" id="MBB6695282.1"/>
    </source>
</evidence>
<keyword evidence="6" id="KW-1185">Reference proteome</keyword>
<dbReference type="SUPFAM" id="SSF52540">
    <property type="entry name" value="P-loop containing nucleoside triphosphate hydrolases"/>
    <property type="match status" value="1"/>
</dbReference>
<organism evidence="5 6">
    <name type="scientific">Cohnella xylanilytica</name>
    <dbReference type="NCBI Taxonomy" id="557555"/>
    <lineage>
        <taxon>Bacteria</taxon>
        <taxon>Bacillati</taxon>
        <taxon>Bacillota</taxon>
        <taxon>Bacilli</taxon>
        <taxon>Bacillales</taxon>
        <taxon>Paenibacillaceae</taxon>
        <taxon>Cohnella</taxon>
    </lineage>
</organism>
<reference evidence="5 6" key="1">
    <citation type="submission" date="2020-08" db="EMBL/GenBank/DDBJ databases">
        <title>Cohnella phylogeny.</title>
        <authorList>
            <person name="Dunlap C."/>
        </authorList>
    </citation>
    <scope>NUCLEOTIDE SEQUENCE [LARGE SCALE GENOMIC DNA]</scope>
    <source>
        <strain evidence="5 6">DSM 25239</strain>
    </source>
</reference>
<dbReference type="Proteomes" id="UP000553776">
    <property type="component" value="Unassembled WGS sequence"/>
</dbReference>
<accession>A0A841U6K6</accession>
<protein>
    <submittedName>
        <fullName evidence="5">ABC transporter ATP-binding protein</fullName>
    </submittedName>
</protein>